<dbReference type="CDD" id="cd18084">
    <property type="entry name" value="RsmE-like"/>
    <property type="match status" value="1"/>
</dbReference>
<dbReference type="PIRSF" id="PIRSF015601">
    <property type="entry name" value="MTase_slr0722"/>
    <property type="match status" value="1"/>
</dbReference>
<keyword evidence="6 12" id="KW-0698">rRNA processing</keyword>
<keyword evidence="16" id="KW-1185">Reference proteome</keyword>
<evidence type="ECO:0000256" key="7">
    <source>
        <dbReference type="ARBA" id="ARBA00022603"/>
    </source>
</evidence>
<dbReference type="Proteomes" id="UP001210865">
    <property type="component" value="Chromosome"/>
</dbReference>
<keyword evidence="5 12" id="KW-0963">Cytoplasm</keyword>
<dbReference type="SUPFAM" id="SSF75217">
    <property type="entry name" value="alpha/beta knot"/>
    <property type="match status" value="1"/>
</dbReference>
<evidence type="ECO:0000256" key="2">
    <source>
        <dbReference type="ARBA" id="ARBA00005528"/>
    </source>
</evidence>
<comment type="catalytic activity">
    <reaction evidence="11 12">
        <text>uridine(1498) in 16S rRNA + S-adenosyl-L-methionine = N(3)-methyluridine(1498) in 16S rRNA + S-adenosyl-L-homocysteine + H(+)</text>
        <dbReference type="Rhea" id="RHEA:42920"/>
        <dbReference type="Rhea" id="RHEA-COMP:10283"/>
        <dbReference type="Rhea" id="RHEA-COMP:10284"/>
        <dbReference type="ChEBI" id="CHEBI:15378"/>
        <dbReference type="ChEBI" id="CHEBI:57856"/>
        <dbReference type="ChEBI" id="CHEBI:59789"/>
        <dbReference type="ChEBI" id="CHEBI:65315"/>
        <dbReference type="ChEBI" id="CHEBI:74502"/>
        <dbReference type="EC" id="2.1.1.193"/>
    </reaction>
</comment>
<gene>
    <name evidence="15" type="ORF">PBT88_15655</name>
</gene>
<organism evidence="15 16">
    <name type="scientific">Sphingomonas abietis</name>
    <dbReference type="NCBI Taxonomy" id="3012344"/>
    <lineage>
        <taxon>Bacteria</taxon>
        <taxon>Pseudomonadati</taxon>
        <taxon>Pseudomonadota</taxon>
        <taxon>Alphaproteobacteria</taxon>
        <taxon>Sphingomonadales</taxon>
        <taxon>Sphingomonadaceae</taxon>
        <taxon>Sphingomonas</taxon>
    </lineage>
</organism>
<evidence type="ECO:0000259" key="14">
    <source>
        <dbReference type="Pfam" id="PF20260"/>
    </source>
</evidence>
<dbReference type="InterPro" id="IPR029028">
    <property type="entry name" value="Alpha/beta_knot_MTases"/>
</dbReference>
<comment type="similarity">
    <text evidence="2 12">Belongs to the RNA methyltransferase RsmE family.</text>
</comment>
<feature type="domain" description="Ribosomal RNA small subunit methyltransferase E methyltransferase" evidence="13">
    <location>
        <begin position="83"/>
        <end position="236"/>
    </location>
</feature>
<dbReference type="PANTHER" id="PTHR30027:SF3">
    <property type="entry name" value="16S RRNA (URACIL(1498)-N(3))-METHYLTRANSFERASE"/>
    <property type="match status" value="1"/>
</dbReference>
<dbReference type="NCBIfam" id="NF008696">
    <property type="entry name" value="PRK11713.3-5"/>
    <property type="match status" value="1"/>
</dbReference>
<dbReference type="InterPro" id="IPR029026">
    <property type="entry name" value="tRNA_m1G_MTases_N"/>
</dbReference>
<comment type="function">
    <text evidence="10 12">Specifically methylates the N3 position of the uracil ring of uridine 1498 (m3U1498) in 16S rRNA. Acts on the fully assembled 30S ribosomal subunit.</text>
</comment>
<dbReference type="Gene3D" id="3.40.1280.10">
    <property type="match status" value="1"/>
</dbReference>
<dbReference type="Pfam" id="PF04452">
    <property type="entry name" value="Methyltrans_RNA"/>
    <property type="match status" value="1"/>
</dbReference>
<evidence type="ECO:0000313" key="15">
    <source>
        <dbReference type="EMBL" id="WBO21599.1"/>
    </source>
</evidence>
<evidence type="ECO:0000313" key="16">
    <source>
        <dbReference type="Proteomes" id="UP001210865"/>
    </source>
</evidence>
<dbReference type="EC" id="2.1.1.193" evidence="3 12"/>
<comment type="subcellular location">
    <subcellularLocation>
        <location evidence="1 12">Cytoplasm</location>
    </subcellularLocation>
</comment>
<dbReference type="InterPro" id="IPR006700">
    <property type="entry name" value="RsmE"/>
</dbReference>
<dbReference type="InterPro" id="IPR046886">
    <property type="entry name" value="RsmE_MTase_dom"/>
</dbReference>
<evidence type="ECO:0000256" key="4">
    <source>
        <dbReference type="ARBA" id="ARBA00013673"/>
    </source>
</evidence>
<evidence type="ECO:0000256" key="10">
    <source>
        <dbReference type="ARBA" id="ARBA00025699"/>
    </source>
</evidence>
<dbReference type="Pfam" id="PF20260">
    <property type="entry name" value="PUA_4"/>
    <property type="match status" value="1"/>
</dbReference>
<sequence length="248" mass="27207">MPALPAWPPESAPRLFIDQPLSEGAEVTLDSGQANYLLNVMRLKAGDAVRCFDDRSGEWGAELSSAGKRDARLRMVRHLAPREPVPDLWLVAAPIKRQRIDWMAEKACELGVDRFMPVLTRRSVVDKLNLERLRAHMIEAAEQCGRTALPGLDEPVKLDRLLRDWPEDRTLYFADETGGERFAPAPGPAAILIGPEGGFDPAERAAIRALPQARGVSLGPRILRAETAALAAAAVWMSMAGDWALSDN</sequence>
<keyword evidence="9 12" id="KW-0949">S-adenosyl-L-methionine</keyword>
<dbReference type="RefSeq" id="WP_270076247.1">
    <property type="nucleotide sequence ID" value="NZ_CP115174.1"/>
</dbReference>
<dbReference type="SUPFAM" id="SSF88697">
    <property type="entry name" value="PUA domain-like"/>
    <property type="match status" value="1"/>
</dbReference>
<dbReference type="NCBIfam" id="TIGR00046">
    <property type="entry name" value="RsmE family RNA methyltransferase"/>
    <property type="match status" value="1"/>
</dbReference>
<evidence type="ECO:0000259" key="13">
    <source>
        <dbReference type="Pfam" id="PF04452"/>
    </source>
</evidence>
<evidence type="ECO:0000256" key="6">
    <source>
        <dbReference type="ARBA" id="ARBA00022552"/>
    </source>
</evidence>
<feature type="domain" description="Ribosomal RNA small subunit methyltransferase E PUA-like" evidence="14">
    <location>
        <begin position="30"/>
        <end position="74"/>
    </location>
</feature>
<dbReference type="InterPro" id="IPR046887">
    <property type="entry name" value="RsmE_PUA-like"/>
</dbReference>
<evidence type="ECO:0000256" key="3">
    <source>
        <dbReference type="ARBA" id="ARBA00012328"/>
    </source>
</evidence>
<protein>
    <recommendedName>
        <fullName evidence="4 12">Ribosomal RNA small subunit methyltransferase E</fullName>
        <ecNumber evidence="3 12">2.1.1.193</ecNumber>
    </recommendedName>
</protein>
<reference evidence="15 16" key="1">
    <citation type="submission" date="2022-12" db="EMBL/GenBank/DDBJ databases">
        <title>Sphingomonas abieness sp. nov., an endophytic bacterium isolated from Abies koreana.</title>
        <authorList>
            <person name="Jiang L."/>
            <person name="Lee J."/>
        </authorList>
    </citation>
    <scope>NUCLEOTIDE SEQUENCE [LARGE SCALE GENOMIC DNA]</scope>
    <source>
        <strain evidence="16">PAMB 00755</strain>
    </source>
</reference>
<dbReference type="InterPro" id="IPR015947">
    <property type="entry name" value="PUA-like_sf"/>
</dbReference>
<dbReference type="GO" id="GO:0032259">
    <property type="term" value="P:methylation"/>
    <property type="evidence" value="ECO:0007669"/>
    <property type="project" value="UniProtKB-KW"/>
</dbReference>
<keyword evidence="8 12" id="KW-0808">Transferase</keyword>
<dbReference type="GO" id="GO:0008168">
    <property type="term" value="F:methyltransferase activity"/>
    <property type="evidence" value="ECO:0007669"/>
    <property type="project" value="UniProtKB-KW"/>
</dbReference>
<evidence type="ECO:0000256" key="11">
    <source>
        <dbReference type="ARBA" id="ARBA00047944"/>
    </source>
</evidence>
<name>A0ABY7NNV7_9SPHN</name>
<evidence type="ECO:0000256" key="9">
    <source>
        <dbReference type="ARBA" id="ARBA00022691"/>
    </source>
</evidence>
<evidence type="ECO:0000256" key="5">
    <source>
        <dbReference type="ARBA" id="ARBA00022490"/>
    </source>
</evidence>
<proteinExistence type="inferred from homology"/>
<evidence type="ECO:0000256" key="12">
    <source>
        <dbReference type="PIRNR" id="PIRNR015601"/>
    </source>
</evidence>
<dbReference type="PANTHER" id="PTHR30027">
    <property type="entry name" value="RIBOSOMAL RNA SMALL SUBUNIT METHYLTRANSFERASE E"/>
    <property type="match status" value="1"/>
</dbReference>
<keyword evidence="7 12" id="KW-0489">Methyltransferase</keyword>
<evidence type="ECO:0000256" key="1">
    <source>
        <dbReference type="ARBA" id="ARBA00004496"/>
    </source>
</evidence>
<dbReference type="Gene3D" id="2.40.240.20">
    <property type="entry name" value="Hypothetical PUA domain-like, domain 1"/>
    <property type="match status" value="1"/>
</dbReference>
<accession>A0ABY7NNV7</accession>
<evidence type="ECO:0000256" key="8">
    <source>
        <dbReference type="ARBA" id="ARBA00022679"/>
    </source>
</evidence>
<dbReference type="EMBL" id="CP115174">
    <property type="protein sequence ID" value="WBO21599.1"/>
    <property type="molecule type" value="Genomic_DNA"/>
</dbReference>